<sequence>MNVKLLDMQLLRSLRDETIPFHEVMNAFNIRTTIANLPSSVHAYVYVSRKGRYHLVMNGNINAETQYEVFCHEIKHIIYDLPTVGYIVGLDMQRTEIEKMADLFELA</sequence>
<dbReference type="EMBL" id="WNKU01000001">
    <property type="protein sequence ID" value="MTV47723.1"/>
    <property type="molecule type" value="Genomic_DNA"/>
</dbReference>
<keyword evidence="2" id="KW-1185">Reference proteome</keyword>
<name>A0A6I3SC42_HELMO</name>
<evidence type="ECO:0000313" key="1">
    <source>
        <dbReference type="EMBL" id="MTV47723.1"/>
    </source>
</evidence>
<reference evidence="1 2" key="1">
    <citation type="submission" date="2019-11" db="EMBL/GenBank/DDBJ databases">
        <title>Whole-genome sequence of a the green, strictly anaerobic photosynthetic bacterium Heliobacillus mobilis DSM 6151.</title>
        <authorList>
            <person name="Kyndt J.A."/>
            <person name="Meyer T.E."/>
        </authorList>
    </citation>
    <scope>NUCLEOTIDE SEQUENCE [LARGE SCALE GENOMIC DNA]</scope>
    <source>
        <strain evidence="1 2">DSM 6151</strain>
    </source>
</reference>
<organism evidence="1 2">
    <name type="scientific">Heliobacterium mobile</name>
    <name type="common">Heliobacillus mobilis</name>
    <dbReference type="NCBI Taxonomy" id="28064"/>
    <lineage>
        <taxon>Bacteria</taxon>
        <taxon>Bacillati</taxon>
        <taxon>Bacillota</taxon>
        <taxon>Clostridia</taxon>
        <taxon>Eubacteriales</taxon>
        <taxon>Heliobacteriaceae</taxon>
        <taxon>Heliobacterium</taxon>
    </lineage>
</organism>
<dbReference type="Proteomes" id="UP000430670">
    <property type="component" value="Unassembled WGS sequence"/>
</dbReference>
<dbReference type="AlphaFoldDB" id="A0A6I3SC42"/>
<dbReference type="OrthoDB" id="1907806at2"/>
<comment type="caution">
    <text evidence="1">The sequence shown here is derived from an EMBL/GenBank/DDBJ whole genome shotgun (WGS) entry which is preliminary data.</text>
</comment>
<evidence type="ECO:0008006" key="3">
    <source>
        <dbReference type="Google" id="ProtNLM"/>
    </source>
</evidence>
<evidence type="ECO:0000313" key="2">
    <source>
        <dbReference type="Proteomes" id="UP000430670"/>
    </source>
</evidence>
<gene>
    <name evidence="1" type="ORF">GJ688_01840</name>
</gene>
<protein>
    <recommendedName>
        <fullName evidence="3">IrrE N-terminal-like domain-containing protein</fullName>
    </recommendedName>
</protein>
<accession>A0A6I3SC42</accession>
<proteinExistence type="predicted"/>
<dbReference type="RefSeq" id="WP_155474799.1">
    <property type="nucleotide sequence ID" value="NZ_WNKU01000001.1"/>
</dbReference>